<evidence type="ECO:0000256" key="1">
    <source>
        <dbReference type="ARBA" id="ARBA00004141"/>
    </source>
</evidence>
<comment type="subcellular location">
    <subcellularLocation>
        <location evidence="1">Membrane</location>
        <topology evidence="1">Multi-pass membrane protein</topology>
    </subcellularLocation>
</comment>
<name>A0A1K1LTR6_9BACT</name>
<reference evidence="7 9" key="1">
    <citation type="submission" date="2016-11" db="EMBL/GenBank/DDBJ databases">
        <authorList>
            <person name="Jaros S."/>
            <person name="Januszkiewicz K."/>
            <person name="Wedrychowicz H."/>
        </authorList>
    </citation>
    <scope>NUCLEOTIDE SEQUENCE [LARGE SCALE GENOMIC DNA]</scope>
    <source>
        <strain evidence="7 9">DSM 784</strain>
    </source>
</reference>
<dbReference type="GO" id="GO:0005886">
    <property type="term" value="C:plasma membrane"/>
    <property type="evidence" value="ECO:0007669"/>
    <property type="project" value="TreeGrafter"/>
</dbReference>
<dbReference type="PANTHER" id="PTHR43461:SF1">
    <property type="entry name" value="TRANSMEMBRANE PROTEIN 256"/>
    <property type="match status" value="1"/>
</dbReference>
<protein>
    <submittedName>
        <fullName evidence="8">DUF423 domain-containing protein</fullName>
    </submittedName>
    <submittedName>
        <fullName evidence="7">Uncharacterized membrane protein YgdD, TMEM256/DUF423 family</fullName>
    </submittedName>
</protein>
<reference evidence="8 10" key="2">
    <citation type="submission" date="2023-11" db="EMBL/GenBank/DDBJ databases">
        <title>MicrobeMod: A computational toolkit for identifying prokaryotic methylation and restriction-modification with nanopore sequencing.</title>
        <authorList>
            <person name="Crits-Christoph A."/>
            <person name="Kang S.C."/>
            <person name="Lee H."/>
            <person name="Ostrov N."/>
        </authorList>
    </citation>
    <scope>NUCLEOTIDE SEQUENCE [LARGE SCALE GENOMIC DNA]</scope>
    <source>
        <strain evidence="8 10">ATCC 23090</strain>
    </source>
</reference>
<dbReference type="STRING" id="1004.SAMN05661012_00204"/>
<evidence type="ECO:0000256" key="3">
    <source>
        <dbReference type="ARBA" id="ARBA00022692"/>
    </source>
</evidence>
<dbReference type="Proteomes" id="UP000183788">
    <property type="component" value="Unassembled WGS sequence"/>
</dbReference>
<evidence type="ECO:0000313" key="10">
    <source>
        <dbReference type="Proteomes" id="UP001326715"/>
    </source>
</evidence>
<dbReference type="EMBL" id="FPIZ01000001">
    <property type="protein sequence ID" value="SFW14232.1"/>
    <property type="molecule type" value="Genomic_DNA"/>
</dbReference>
<accession>A0A1K1LTR6</accession>
<dbReference type="InterPro" id="IPR006696">
    <property type="entry name" value="DUF423"/>
</dbReference>
<sequence length="133" mass="14513">MHKGFLIWATVFGILGVVLGAFGAHKLYDMATTDAMKTTLERAYKTGITYQFYHAFALIAVALLYVHFPGSLTQWAGRCFVTGVILFSGSLYLLTLKGFGKIDFPSIIGILTPIGGVFFIAGWVCLLLAVIKK</sequence>
<proteinExistence type="inferred from homology"/>
<feature type="transmembrane region" description="Helical" evidence="6">
    <location>
        <begin position="48"/>
        <end position="68"/>
    </location>
</feature>
<gene>
    <name evidence="7" type="ORF">SAMN05661012_00204</name>
    <name evidence="8" type="ORF">SR876_31790</name>
</gene>
<evidence type="ECO:0000313" key="7">
    <source>
        <dbReference type="EMBL" id="SFW14232.1"/>
    </source>
</evidence>
<keyword evidence="4 6" id="KW-1133">Transmembrane helix</keyword>
<dbReference type="Pfam" id="PF04241">
    <property type="entry name" value="DUF423"/>
    <property type="match status" value="1"/>
</dbReference>
<evidence type="ECO:0000256" key="4">
    <source>
        <dbReference type="ARBA" id="ARBA00022989"/>
    </source>
</evidence>
<comment type="similarity">
    <text evidence="2">Belongs to the UPF0382 family.</text>
</comment>
<feature type="transmembrane region" description="Helical" evidence="6">
    <location>
        <begin position="5"/>
        <end position="28"/>
    </location>
</feature>
<organism evidence="7 9">
    <name type="scientific">Chitinophaga sancti</name>
    <dbReference type="NCBI Taxonomy" id="1004"/>
    <lineage>
        <taxon>Bacteria</taxon>
        <taxon>Pseudomonadati</taxon>
        <taxon>Bacteroidota</taxon>
        <taxon>Chitinophagia</taxon>
        <taxon>Chitinophagales</taxon>
        <taxon>Chitinophagaceae</taxon>
        <taxon>Chitinophaga</taxon>
    </lineage>
</organism>
<feature type="transmembrane region" description="Helical" evidence="6">
    <location>
        <begin position="107"/>
        <end position="131"/>
    </location>
</feature>
<evidence type="ECO:0000313" key="9">
    <source>
        <dbReference type="Proteomes" id="UP000183788"/>
    </source>
</evidence>
<dbReference type="OrthoDB" id="9802121at2"/>
<dbReference type="EMBL" id="CP140154">
    <property type="protein sequence ID" value="WQG89516.1"/>
    <property type="molecule type" value="Genomic_DNA"/>
</dbReference>
<evidence type="ECO:0000256" key="5">
    <source>
        <dbReference type="ARBA" id="ARBA00023136"/>
    </source>
</evidence>
<keyword evidence="10" id="KW-1185">Reference proteome</keyword>
<dbReference type="PANTHER" id="PTHR43461">
    <property type="entry name" value="TRANSMEMBRANE PROTEIN 256"/>
    <property type="match status" value="1"/>
</dbReference>
<feature type="transmembrane region" description="Helical" evidence="6">
    <location>
        <begin position="75"/>
        <end position="95"/>
    </location>
</feature>
<dbReference type="AlphaFoldDB" id="A0A1K1LTR6"/>
<dbReference type="Proteomes" id="UP001326715">
    <property type="component" value="Chromosome"/>
</dbReference>
<evidence type="ECO:0000256" key="6">
    <source>
        <dbReference type="SAM" id="Phobius"/>
    </source>
</evidence>
<keyword evidence="3 6" id="KW-0812">Transmembrane</keyword>
<keyword evidence="5 6" id="KW-0472">Membrane</keyword>
<dbReference type="RefSeq" id="WP_072356746.1">
    <property type="nucleotide sequence ID" value="NZ_CBHWAX010000003.1"/>
</dbReference>
<evidence type="ECO:0000256" key="2">
    <source>
        <dbReference type="ARBA" id="ARBA00009694"/>
    </source>
</evidence>
<evidence type="ECO:0000313" key="8">
    <source>
        <dbReference type="EMBL" id="WQG89516.1"/>
    </source>
</evidence>